<dbReference type="PANTHER" id="PTHR22911">
    <property type="entry name" value="ACYL-MALONYL CONDENSING ENZYME-RELATED"/>
    <property type="match status" value="1"/>
</dbReference>
<feature type="transmembrane region" description="Helical" evidence="1">
    <location>
        <begin position="35"/>
        <end position="54"/>
    </location>
</feature>
<proteinExistence type="predicted"/>
<dbReference type="InterPro" id="IPR037185">
    <property type="entry name" value="EmrE-like"/>
</dbReference>
<reference evidence="3 4" key="1">
    <citation type="submission" date="2019-08" db="EMBL/GenBank/DDBJ databases">
        <title>Flavobacterium alkalisoli sp. nov., isolated from rhizosphere soil of Suaeda salsa.</title>
        <authorList>
            <person name="Sun J.-Q."/>
            <person name="Xu L."/>
        </authorList>
    </citation>
    <scope>NUCLEOTIDE SEQUENCE [LARGE SCALE GENOMIC DNA]</scope>
    <source>
        <strain evidence="3 4">XS-5</strain>
    </source>
</reference>
<keyword evidence="1" id="KW-0472">Membrane</keyword>
<dbReference type="Gene3D" id="1.10.3730.20">
    <property type="match status" value="1"/>
</dbReference>
<evidence type="ECO:0000313" key="4">
    <source>
        <dbReference type="Proteomes" id="UP000321222"/>
    </source>
</evidence>
<dbReference type="InterPro" id="IPR000620">
    <property type="entry name" value="EamA_dom"/>
</dbReference>
<feature type="transmembrane region" description="Helical" evidence="1">
    <location>
        <begin position="212"/>
        <end position="234"/>
    </location>
</feature>
<sequence length="306" mass="35312">MKLPKHYMAAISAFIIWGFFSIVLKPLYLYPSLDILFYRVFACIIIMLLINIAFRRDKIKETKNYFTALTKKEKRNQWLLIFGSSLLLTANWFFFIYVMNHISVKAASFAYMVCPILTTVFAWFILKEKLTKLQWLSVFLSMLSCVILSYNSFTSALYSVVIASTYAVYLVLQKRITMPDRFVLLTLQIGFTALILLPFYKPYSGPVPTEPLFYYFIFMIAVGFTIIPMFLNLFALKGINSSTVGILIYLNPIIAFTLAIVYYDENVTLIQAMAYFVIVISVILFNVGSYLKLKEQDMPVNRPSVN</sequence>
<gene>
    <name evidence="3" type="ORF">FUA48_11520</name>
</gene>
<dbReference type="AlphaFoldDB" id="A0A5B9FZ21"/>
<dbReference type="GO" id="GO:0016020">
    <property type="term" value="C:membrane"/>
    <property type="evidence" value="ECO:0007669"/>
    <property type="project" value="InterPro"/>
</dbReference>
<feature type="domain" description="EamA" evidence="2">
    <location>
        <begin position="7"/>
        <end position="149"/>
    </location>
</feature>
<evidence type="ECO:0000259" key="2">
    <source>
        <dbReference type="Pfam" id="PF00892"/>
    </source>
</evidence>
<feature type="transmembrane region" description="Helical" evidence="1">
    <location>
        <begin position="182"/>
        <end position="200"/>
    </location>
</feature>
<dbReference type="Proteomes" id="UP000321222">
    <property type="component" value="Chromosome"/>
</dbReference>
<feature type="transmembrane region" description="Helical" evidence="1">
    <location>
        <begin position="133"/>
        <end position="150"/>
    </location>
</feature>
<accession>A0A5B9FZ21</accession>
<protein>
    <submittedName>
        <fullName evidence="3">EamA family transporter</fullName>
    </submittedName>
</protein>
<dbReference type="EMBL" id="CP042831">
    <property type="protein sequence ID" value="QEE50182.1"/>
    <property type="molecule type" value="Genomic_DNA"/>
</dbReference>
<feature type="transmembrane region" description="Helical" evidence="1">
    <location>
        <begin position="156"/>
        <end position="172"/>
    </location>
</feature>
<feature type="transmembrane region" description="Helical" evidence="1">
    <location>
        <begin position="106"/>
        <end position="126"/>
    </location>
</feature>
<organism evidence="3 4">
    <name type="scientific">Flavobacterium alkalisoli</name>
    <dbReference type="NCBI Taxonomy" id="2602769"/>
    <lineage>
        <taxon>Bacteria</taxon>
        <taxon>Pseudomonadati</taxon>
        <taxon>Bacteroidota</taxon>
        <taxon>Flavobacteriia</taxon>
        <taxon>Flavobacteriales</taxon>
        <taxon>Flavobacteriaceae</taxon>
        <taxon>Flavobacterium</taxon>
    </lineage>
</organism>
<dbReference type="Pfam" id="PF00892">
    <property type="entry name" value="EamA"/>
    <property type="match status" value="2"/>
</dbReference>
<keyword evidence="1" id="KW-0812">Transmembrane</keyword>
<dbReference type="SUPFAM" id="SSF103481">
    <property type="entry name" value="Multidrug resistance efflux transporter EmrE"/>
    <property type="match status" value="2"/>
</dbReference>
<dbReference type="PANTHER" id="PTHR22911:SF137">
    <property type="entry name" value="SOLUTE CARRIER FAMILY 35 MEMBER G2-RELATED"/>
    <property type="match status" value="1"/>
</dbReference>
<keyword evidence="1" id="KW-1133">Transmembrane helix</keyword>
<dbReference type="OrthoDB" id="369870at2"/>
<feature type="domain" description="EamA" evidence="2">
    <location>
        <begin position="156"/>
        <end position="286"/>
    </location>
</feature>
<feature type="transmembrane region" description="Helical" evidence="1">
    <location>
        <begin position="246"/>
        <end position="263"/>
    </location>
</feature>
<dbReference type="RefSeq" id="WP_147583665.1">
    <property type="nucleotide sequence ID" value="NZ_CP042831.1"/>
</dbReference>
<feature type="transmembrane region" description="Helical" evidence="1">
    <location>
        <begin position="269"/>
        <end position="291"/>
    </location>
</feature>
<evidence type="ECO:0000256" key="1">
    <source>
        <dbReference type="SAM" id="Phobius"/>
    </source>
</evidence>
<feature type="transmembrane region" description="Helical" evidence="1">
    <location>
        <begin position="78"/>
        <end position="100"/>
    </location>
</feature>
<feature type="transmembrane region" description="Helical" evidence="1">
    <location>
        <begin position="7"/>
        <end position="29"/>
    </location>
</feature>
<keyword evidence="4" id="KW-1185">Reference proteome</keyword>
<evidence type="ECO:0000313" key="3">
    <source>
        <dbReference type="EMBL" id="QEE50182.1"/>
    </source>
</evidence>
<name>A0A5B9FZ21_9FLAO</name>
<dbReference type="KEGG" id="fak:FUA48_11520"/>